<reference evidence="2" key="1">
    <citation type="submission" date="2025-08" db="UniProtKB">
        <authorList>
            <consortium name="Ensembl"/>
        </authorList>
    </citation>
    <scope>IDENTIFICATION</scope>
</reference>
<evidence type="ECO:0008006" key="4">
    <source>
        <dbReference type="Google" id="ProtNLM"/>
    </source>
</evidence>
<dbReference type="RefSeq" id="XP_029422844.1">
    <property type="nucleotide sequence ID" value="XM_029566984.1"/>
</dbReference>
<accession>A0A8C6R3M1</accession>
<dbReference type="Ensembl" id="ENSNGAT00000018470.1">
    <property type="protein sequence ID" value="ENSNGAP00000012897.1"/>
    <property type="gene ID" value="ENSNGAG00000014637.1"/>
</dbReference>
<evidence type="ECO:0000256" key="1">
    <source>
        <dbReference type="SAM" id="Phobius"/>
    </source>
</evidence>
<sequence length="99" mass="10834">MLPEQASAWYRRMSIIYAVGAWSVLGSLFLSTRKQKAPGDEVEQKDDSASATASISEIAEPIEGFYVETVVTCKDDFVPVTQSILDYLRSWTGGPGPES</sequence>
<protein>
    <recommendedName>
        <fullName evidence="4">Small integral membrane protein 26</fullName>
    </recommendedName>
</protein>
<organism evidence="2 3">
    <name type="scientific">Nannospalax galili</name>
    <name type="common">Northern Israeli blind subterranean mole rat</name>
    <name type="synonym">Spalax galili</name>
    <dbReference type="NCBI Taxonomy" id="1026970"/>
    <lineage>
        <taxon>Eukaryota</taxon>
        <taxon>Metazoa</taxon>
        <taxon>Chordata</taxon>
        <taxon>Craniata</taxon>
        <taxon>Vertebrata</taxon>
        <taxon>Euteleostomi</taxon>
        <taxon>Mammalia</taxon>
        <taxon>Eutheria</taxon>
        <taxon>Euarchontoglires</taxon>
        <taxon>Glires</taxon>
        <taxon>Rodentia</taxon>
        <taxon>Myomorpha</taxon>
        <taxon>Muroidea</taxon>
        <taxon>Spalacidae</taxon>
        <taxon>Spalacinae</taxon>
        <taxon>Nannospalax</taxon>
    </lineage>
</organism>
<proteinExistence type="predicted"/>
<name>A0A8C6R3M1_NANGA</name>
<gene>
    <name evidence="2" type="primary">Smim26</name>
</gene>
<dbReference type="PANTHER" id="PTHR40386">
    <property type="entry name" value="SMALL INTEGRAL MEMBRANE PROTEIN 26"/>
    <property type="match status" value="1"/>
</dbReference>
<evidence type="ECO:0000313" key="3">
    <source>
        <dbReference type="Proteomes" id="UP000694381"/>
    </source>
</evidence>
<dbReference type="GO" id="GO:0005741">
    <property type="term" value="C:mitochondrial outer membrane"/>
    <property type="evidence" value="ECO:0007669"/>
    <property type="project" value="Ensembl"/>
</dbReference>
<dbReference type="GeneTree" id="ENSGT00860000134050"/>
<evidence type="ECO:0000313" key="2">
    <source>
        <dbReference type="Ensembl" id="ENSNGAP00000012897.1"/>
    </source>
</evidence>
<dbReference type="OMA" id="YGLGAWT"/>
<dbReference type="GeneID" id="115071563"/>
<feature type="transmembrane region" description="Helical" evidence="1">
    <location>
        <begin position="12"/>
        <end position="30"/>
    </location>
</feature>
<keyword evidence="1" id="KW-0812">Transmembrane</keyword>
<dbReference type="OrthoDB" id="9905290at2759"/>
<dbReference type="CTD" id="388789"/>
<dbReference type="PANTHER" id="PTHR40386:SF1">
    <property type="entry name" value="SMALL INTEGRAL MEMBRANE PROTEIN 26"/>
    <property type="match status" value="1"/>
</dbReference>
<reference evidence="2" key="2">
    <citation type="submission" date="2025-09" db="UniProtKB">
        <authorList>
            <consortium name="Ensembl"/>
        </authorList>
    </citation>
    <scope>IDENTIFICATION</scope>
</reference>
<dbReference type="Proteomes" id="UP000694381">
    <property type="component" value="Unassembled WGS sequence"/>
</dbReference>
<dbReference type="GO" id="GO:0044325">
    <property type="term" value="F:transmembrane transporter binding"/>
    <property type="evidence" value="ECO:0007669"/>
    <property type="project" value="Ensembl"/>
</dbReference>
<dbReference type="InterPro" id="IPR038831">
    <property type="entry name" value="SMIM26"/>
</dbReference>
<keyword evidence="3" id="KW-1185">Reference proteome</keyword>
<keyword evidence="1" id="KW-1133">Transmembrane helix</keyword>
<dbReference type="GO" id="GO:0019901">
    <property type="term" value="F:protein kinase binding"/>
    <property type="evidence" value="ECO:0007669"/>
    <property type="project" value="Ensembl"/>
</dbReference>
<keyword evidence="1" id="KW-0472">Membrane</keyword>
<dbReference type="AlphaFoldDB" id="A0A8C6R3M1"/>